<protein>
    <submittedName>
        <fullName evidence="2">Uncharacterized protein</fullName>
    </submittedName>
</protein>
<comment type="caution">
    <text evidence="2">The sequence shown here is derived from an EMBL/GenBank/DDBJ whole genome shotgun (WGS) entry which is preliminary data.</text>
</comment>
<dbReference type="AlphaFoldDB" id="A0A8J3NYT1"/>
<feature type="transmembrane region" description="Helical" evidence="1">
    <location>
        <begin position="135"/>
        <end position="154"/>
    </location>
</feature>
<name>A0A8J3NYT1_9ACTN</name>
<feature type="transmembrane region" description="Helical" evidence="1">
    <location>
        <begin position="56"/>
        <end position="76"/>
    </location>
</feature>
<dbReference type="EMBL" id="BONH01000009">
    <property type="protein sequence ID" value="GIF97750.1"/>
    <property type="molecule type" value="Genomic_DNA"/>
</dbReference>
<gene>
    <name evidence="2" type="ORF">Cci01nite_28440</name>
</gene>
<sequence>MRNGPPPTRASKVADDSYGAAMLWTLRVTAAVNAACVLLTAATFLPTTSIDFETVVSLAGPLGVIFLAVAIGGTMFQHGMPDGRMFTRLTGPARAAAAVLLAAEAGVALHAQFVATGGNELGVAGAVDPVTTYTRGVLALSSFLLTVAVLVIAAGRRAAAAKSAAA</sequence>
<keyword evidence="1" id="KW-0812">Transmembrane</keyword>
<reference evidence="2 3" key="1">
    <citation type="submission" date="2021-01" db="EMBL/GenBank/DDBJ databases">
        <title>Whole genome shotgun sequence of Catellatospora citrea NBRC 14495.</title>
        <authorList>
            <person name="Komaki H."/>
            <person name="Tamura T."/>
        </authorList>
    </citation>
    <scope>NUCLEOTIDE SEQUENCE [LARGE SCALE GENOMIC DNA]</scope>
    <source>
        <strain evidence="2 3">NBRC 14495</strain>
    </source>
</reference>
<keyword evidence="3" id="KW-1185">Reference proteome</keyword>
<evidence type="ECO:0000313" key="3">
    <source>
        <dbReference type="Proteomes" id="UP000659904"/>
    </source>
</evidence>
<organism evidence="2 3">
    <name type="scientific">Catellatospora citrea</name>
    <dbReference type="NCBI Taxonomy" id="53366"/>
    <lineage>
        <taxon>Bacteria</taxon>
        <taxon>Bacillati</taxon>
        <taxon>Actinomycetota</taxon>
        <taxon>Actinomycetes</taxon>
        <taxon>Micromonosporales</taxon>
        <taxon>Micromonosporaceae</taxon>
        <taxon>Catellatospora</taxon>
    </lineage>
</organism>
<feature type="transmembrane region" description="Helical" evidence="1">
    <location>
        <begin position="96"/>
        <end position="115"/>
    </location>
</feature>
<dbReference type="Proteomes" id="UP000659904">
    <property type="component" value="Unassembled WGS sequence"/>
</dbReference>
<evidence type="ECO:0000256" key="1">
    <source>
        <dbReference type="SAM" id="Phobius"/>
    </source>
</evidence>
<feature type="transmembrane region" description="Helical" evidence="1">
    <location>
        <begin position="21"/>
        <end position="44"/>
    </location>
</feature>
<keyword evidence="1" id="KW-1133">Transmembrane helix</keyword>
<proteinExistence type="predicted"/>
<evidence type="ECO:0000313" key="2">
    <source>
        <dbReference type="EMBL" id="GIF97750.1"/>
    </source>
</evidence>
<keyword evidence="1" id="KW-0472">Membrane</keyword>
<accession>A0A8J3NYT1</accession>